<feature type="chain" id="PRO_5046514519" evidence="2">
    <location>
        <begin position="35"/>
        <end position="334"/>
    </location>
</feature>
<sequence length="334" mass="34791">MFSSPCLRANLGRTCRSAALVLASALVPLGSAMAADPYPNKPIKMIVPFSPGGTGDIVGRLMATKMSEGLGQSVFVENRGGGASIIGTDAGSKAPADGYTLTITNGAAITTAPLIGQKLAYKPMDDFVHVFLIASFPNMLVVRADHPAKTLAQFIDYARKEPKGVSWGSAGVGSAGFLAGELLQQQAQFRMVHVPYKGTGPALTDLVGGTIGAMLTSPAVAATQISSGKLKALAVSSAQRASDYPDVPTMNEVYPGTVGDAWFGISVPDNTPANVVERLRAEAAKALASPDVRAQMLKSGVQPMGLGPKDFDGFLRKEIVKWTAVLKDKNITAE</sequence>
<dbReference type="Gene3D" id="3.40.190.10">
    <property type="entry name" value="Periplasmic binding protein-like II"/>
    <property type="match status" value="1"/>
</dbReference>
<gene>
    <name evidence="3" type="ORF">ABIE13_003190</name>
</gene>
<dbReference type="InterPro" id="IPR005064">
    <property type="entry name" value="BUG"/>
</dbReference>
<dbReference type="InterPro" id="IPR042100">
    <property type="entry name" value="Bug_dom1"/>
</dbReference>
<keyword evidence="3" id="KW-0675">Receptor</keyword>
<dbReference type="CDD" id="cd07012">
    <property type="entry name" value="PBP2_Bug_TTT"/>
    <property type="match status" value="1"/>
</dbReference>
<dbReference type="SUPFAM" id="SSF53850">
    <property type="entry name" value="Periplasmic binding protein-like II"/>
    <property type="match status" value="1"/>
</dbReference>
<reference evidence="3 4" key="1">
    <citation type="submission" date="2024-06" db="EMBL/GenBank/DDBJ databases">
        <title>Sorghum-associated microbial communities from plants grown in Nebraska, USA.</title>
        <authorList>
            <person name="Schachtman D."/>
        </authorList>
    </citation>
    <scope>NUCLEOTIDE SEQUENCE [LARGE SCALE GENOMIC DNA]</scope>
    <source>
        <strain evidence="3 4">2709</strain>
    </source>
</reference>
<dbReference type="Gene3D" id="3.40.190.150">
    <property type="entry name" value="Bordetella uptake gene, domain 1"/>
    <property type="match status" value="1"/>
</dbReference>
<comment type="caution">
    <text evidence="3">The sequence shown here is derived from an EMBL/GenBank/DDBJ whole genome shotgun (WGS) entry which is preliminary data.</text>
</comment>
<feature type="signal peptide" evidence="2">
    <location>
        <begin position="1"/>
        <end position="34"/>
    </location>
</feature>
<keyword evidence="2" id="KW-0732">Signal</keyword>
<evidence type="ECO:0000256" key="1">
    <source>
        <dbReference type="ARBA" id="ARBA00006987"/>
    </source>
</evidence>
<dbReference type="PANTHER" id="PTHR42928:SF5">
    <property type="entry name" value="BLR1237 PROTEIN"/>
    <property type="match status" value="1"/>
</dbReference>
<organism evidence="3 4">
    <name type="scientific">Ottowia thiooxydans</name>
    <dbReference type="NCBI Taxonomy" id="219182"/>
    <lineage>
        <taxon>Bacteria</taxon>
        <taxon>Pseudomonadati</taxon>
        <taxon>Pseudomonadota</taxon>
        <taxon>Betaproteobacteria</taxon>
        <taxon>Burkholderiales</taxon>
        <taxon>Comamonadaceae</taxon>
        <taxon>Ottowia</taxon>
    </lineage>
</organism>
<dbReference type="PANTHER" id="PTHR42928">
    <property type="entry name" value="TRICARBOXYLATE-BINDING PROTEIN"/>
    <property type="match status" value="1"/>
</dbReference>
<proteinExistence type="inferred from homology"/>
<name>A0ABV2QAL5_9BURK</name>
<accession>A0ABV2QAL5</accession>
<keyword evidence="4" id="KW-1185">Reference proteome</keyword>
<dbReference type="RefSeq" id="WP_354445010.1">
    <property type="nucleotide sequence ID" value="NZ_JBEPSH010000006.1"/>
</dbReference>
<evidence type="ECO:0000313" key="4">
    <source>
        <dbReference type="Proteomes" id="UP001549320"/>
    </source>
</evidence>
<evidence type="ECO:0000256" key="2">
    <source>
        <dbReference type="SAM" id="SignalP"/>
    </source>
</evidence>
<dbReference type="EMBL" id="JBEPSH010000006">
    <property type="protein sequence ID" value="MET4578074.1"/>
    <property type="molecule type" value="Genomic_DNA"/>
</dbReference>
<protein>
    <submittedName>
        <fullName evidence="3">Tripartite-type tricarboxylate transporter receptor subunit TctC</fullName>
    </submittedName>
</protein>
<dbReference type="PIRSF" id="PIRSF017082">
    <property type="entry name" value="YflP"/>
    <property type="match status" value="1"/>
</dbReference>
<dbReference type="Pfam" id="PF03401">
    <property type="entry name" value="TctC"/>
    <property type="match status" value="1"/>
</dbReference>
<comment type="similarity">
    <text evidence="1">Belongs to the UPF0065 (bug) family.</text>
</comment>
<dbReference type="Proteomes" id="UP001549320">
    <property type="component" value="Unassembled WGS sequence"/>
</dbReference>
<evidence type="ECO:0000313" key="3">
    <source>
        <dbReference type="EMBL" id="MET4578074.1"/>
    </source>
</evidence>